<evidence type="ECO:0000259" key="1">
    <source>
        <dbReference type="PROSITE" id="PS51186"/>
    </source>
</evidence>
<protein>
    <submittedName>
        <fullName evidence="2">GNAT family protein</fullName>
    </submittedName>
</protein>
<dbReference type="PANTHER" id="PTHR43328:SF1">
    <property type="entry name" value="N-ACETYLTRANSFERASE DOMAIN-CONTAINING PROTEIN"/>
    <property type="match status" value="1"/>
</dbReference>
<name>A0ABT5L3P4_9ALTE</name>
<evidence type="ECO:0000313" key="3">
    <source>
        <dbReference type="Proteomes" id="UP001218788"/>
    </source>
</evidence>
<dbReference type="Gene3D" id="3.40.630.30">
    <property type="match status" value="1"/>
</dbReference>
<feature type="domain" description="N-acetyltransferase" evidence="1">
    <location>
        <begin position="2"/>
        <end position="164"/>
    </location>
</feature>
<comment type="caution">
    <text evidence="2">The sequence shown here is derived from an EMBL/GenBank/DDBJ whole genome shotgun (WGS) entry which is preliminary data.</text>
</comment>
<dbReference type="EMBL" id="JAQQXP010000001">
    <property type="protein sequence ID" value="MDC8831660.1"/>
    <property type="molecule type" value="Genomic_DNA"/>
</dbReference>
<dbReference type="CDD" id="cd04301">
    <property type="entry name" value="NAT_SF"/>
    <property type="match status" value="1"/>
</dbReference>
<proteinExistence type="predicted"/>
<organism evidence="2 3">
    <name type="scientific">Alteromonas gilva</name>
    <dbReference type="NCBI Taxonomy" id="2987522"/>
    <lineage>
        <taxon>Bacteria</taxon>
        <taxon>Pseudomonadati</taxon>
        <taxon>Pseudomonadota</taxon>
        <taxon>Gammaproteobacteria</taxon>
        <taxon>Alteromonadales</taxon>
        <taxon>Alteromonadaceae</taxon>
        <taxon>Alteromonas/Salinimonas group</taxon>
        <taxon>Alteromonas</taxon>
    </lineage>
</organism>
<dbReference type="InterPro" id="IPR016181">
    <property type="entry name" value="Acyl_CoA_acyltransferase"/>
</dbReference>
<dbReference type="Proteomes" id="UP001218788">
    <property type="component" value="Unassembled WGS sequence"/>
</dbReference>
<reference evidence="2 3" key="1">
    <citation type="submission" date="2022-10" db="EMBL/GenBank/DDBJ databases">
        <title>Alteromonas sp. chi3 Genome sequencing.</title>
        <authorList>
            <person name="Park S."/>
        </authorList>
    </citation>
    <scope>NUCLEOTIDE SEQUENCE [LARGE SCALE GENOMIC DNA]</scope>
    <source>
        <strain evidence="3">chi3</strain>
    </source>
</reference>
<dbReference type="SUPFAM" id="SSF55729">
    <property type="entry name" value="Acyl-CoA N-acyltransferases (Nat)"/>
    <property type="match status" value="1"/>
</dbReference>
<accession>A0ABT5L3P4</accession>
<sequence length="168" mass="18693">MIALRDFTQNDMGNLVTILNDAAVTQFLSPKIPFPYTTEDALWWVEEGSRGDLTKAISVDGQLVGCIGVTRGDYEYQKSGEIGSWIAREYWRKGIAGSAIQQITDVVFSGTDIVRLFATVFSGNIASMRLLLKSGFTQEAVLQKAIFKNGQYFDSHIFAKLRPLNNTE</sequence>
<gene>
    <name evidence="2" type="ORF">OIK42_12915</name>
</gene>
<dbReference type="RefSeq" id="WP_273641089.1">
    <property type="nucleotide sequence ID" value="NZ_JAQQXP010000001.1"/>
</dbReference>
<keyword evidence="3" id="KW-1185">Reference proteome</keyword>
<dbReference type="InterPro" id="IPR000182">
    <property type="entry name" value="GNAT_dom"/>
</dbReference>
<dbReference type="PANTHER" id="PTHR43328">
    <property type="entry name" value="ACETYLTRANSFERASE-RELATED"/>
    <property type="match status" value="1"/>
</dbReference>
<dbReference type="PROSITE" id="PS51186">
    <property type="entry name" value="GNAT"/>
    <property type="match status" value="1"/>
</dbReference>
<evidence type="ECO:0000313" key="2">
    <source>
        <dbReference type="EMBL" id="MDC8831660.1"/>
    </source>
</evidence>
<dbReference type="Pfam" id="PF13302">
    <property type="entry name" value="Acetyltransf_3"/>
    <property type="match status" value="1"/>
</dbReference>